<dbReference type="AlphaFoldDB" id="A0A4C1T821"/>
<dbReference type="EMBL" id="BGZK01000042">
    <property type="protein sequence ID" value="GBP10659.1"/>
    <property type="molecule type" value="Genomic_DNA"/>
</dbReference>
<name>A0A4C1T821_EUMVA</name>
<evidence type="ECO:0000313" key="2">
    <source>
        <dbReference type="EMBL" id="GBP10659.1"/>
    </source>
</evidence>
<gene>
    <name evidence="2" type="ORF">EVAR_6229_1</name>
</gene>
<evidence type="ECO:0000256" key="1">
    <source>
        <dbReference type="SAM" id="MobiDB-lite"/>
    </source>
</evidence>
<protein>
    <submittedName>
        <fullName evidence="2">Uncharacterized protein</fullName>
    </submittedName>
</protein>
<evidence type="ECO:0000313" key="3">
    <source>
        <dbReference type="Proteomes" id="UP000299102"/>
    </source>
</evidence>
<reference evidence="2 3" key="1">
    <citation type="journal article" date="2019" name="Commun. Biol.">
        <title>The bagworm genome reveals a unique fibroin gene that provides high tensile strength.</title>
        <authorList>
            <person name="Kono N."/>
            <person name="Nakamura H."/>
            <person name="Ohtoshi R."/>
            <person name="Tomita M."/>
            <person name="Numata K."/>
            <person name="Arakawa K."/>
        </authorList>
    </citation>
    <scope>NUCLEOTIDE SEQUENCE [LARGE SCALE GENOMIC DNA]</scope>
</reference>
<feature type="region of interest" description="Disordered" evidence="1">
    <location>
        <begin position="79"/>
        <end position="105"/>
    </location>
</feature>
<dbReference type="Proteomes" id="UP000299102">
    <property type="component" value="Unassembled WGS sequence"/>
</dbReference>
<comment type="caution">
    <text evidence="2">The sequence shown here is derived from an EMBL/GenBank/DDBJ whole genome shotgun (WGS) entry which is preliminary data.</text>
</comment>
<keyword evidence="3" id="KW-1185">Reference proteome</keyword>
<sequence length="105" mass="11285">MTPAALAQQRYSLKTFLPIRSPRIIHEGNKFGLSSCLLLAAVAVAVKGRGLWFCHPTTEAYRPAIFSFQAERPASKPPALAPIWPGAGGAGDDRRPSAVTLRPMS</sequence>
<accession>A0A4C1T821</accession>
<organism evidence="2 3">
    <name type="scientific">Eumeta variegata</name>
    <name type="common">Bagworm moth</name>
    <name type="synonym">Eumeta japonica</name>
    <dbReference type="NCBI Taxonomy" id="151549"/>
    <lineage>
        <taxon>Eukaryota</taxon>
        <taxon>Metazoa</taxon>
        <taxon>Ecdysozoa</taxon>
        <taxon>Arthropoda</taxon>
        <taxon>Hexapoda</taxon>
        <taxon>Insecta</taxon>
        <taxon>Pterygota</taxon>
        <taxon>Neoptera</taxon>
        <taxon>Endopterygota</taxon>
        <taxon>Lepidoptera</taxon>
        <taxon>Glossata</taxon>
        <taxon>Ditrysia</taxon>
        <taxon>Tineoidea</taxon>
        <taxon>Psychidae</taxon>
        <taxon>Oiketicinae</taxon>
        <taxon>Eumeta</taxon>
    </lineage>
</organism>
<proteinExistence type="predicted"/>